<dbReference type="STRING" id="145458.APU90_10410"/>
<evidence type="ECO:0000313" key="2">
    <source>
        <dbReference type="EMBL" id="KKM45333.1"/>
    </source>
</evidence>
<dbReference type="AlphaFoldDB" id="A0A0C5BHH9"/>
<name>A0A0C5BHH9_9MICO</name>
<dbReference type="EMBL" id="LBFI01000044">
    <property type="protein sequence ID" value="KKM45333.1"/>
    <property type="molecule type" value="Genomic_DNA"/>
</dbReference>
<dbReference type="Proteomes" id="UP000052979">
    <property type="component" value="Unassembled WGS sequence"/>
</dbReference>
<dbReference type="KEGG" id="rtx:TI83_06675"/>
<proteinExistence type="predicted"/>
<reference evidence="2 3" key="1">
    <citation type="submission" date="2015-04" db="EMBL/GenBank/DDBJ databases">
        <title>Draft genome sequence of Rathayibacter toxicus strain FH-142 (AKA 70134 or CS 32), a Western Australian isolate.</title>
        <authorList>
            <consortium name="Consortium for Microbial Forensics and Genomics (microFORGE)"/>
            <person name="Knight B.M."/>
            <person name="Roberts D.P."/>
            <person name="Lin D."/>
            <person name="Hari K."/>
            <person name="Fletcher J."/>
            <person name="Melcher U."/>
            <person name="Blagden T."/>
            <person name="Luster D.G."/>
            <person name="Sechler A.J."/>
            <person name="Schneider W.L."/>
            <person name="Winegar R.A."/>
        </authorList>
    </citation>
    <scope>NUCLEOTIDE SEQUENCE [LARGE SCALE GENOMIC DNA]</scope>
    <source>
        <strain evidence="2 3">FH142</strain>
    </source>
</reference>
<dbReference type="InterPro" id="IPR025410">
    <property type="entry name" value="Lant_dehyd"/>
</dbReference>
<dbReference type="KEGG" id="rtc:APU90_10410"/>
<evidence type="ECO:0000259" key="1">
    <source>
        <dbReference type="Pfam" id="PF13575"/>
    </source>
</evidence>
<evidence type="ECO:0000313" key="3">
    <source>
        <dbReference type="Proteomes" id="UP000052979"/>
    </source>
</evidence>
<dbReference type="PATRIC" id="fig|145458.7.peg.1524"/>
<feature type="domain" description="Lantibiotic biosynthesis protein dehydration" evidence="1">
    <location>
        <begin position="112"/>
        <end position="214"/>
    </location>
</feature>
<gene>
    <name evidence="2" type="ORF">VT73_06795</name>
</gene>
<accession>A0A0C5BHH9</accession>
<keyword evidence="3" id="KW-1185">Reference proteome</keyword>
<sequence length="222" mass="25062">MGHQFTTASYVEAVGEVGYQHWPAIPYWTMVCELDSMLRTALLTENHHIIRDAFLARFVESVSSISEPTTTDLAAHQGMSTLSDEEKWQALHLNRHCLPEVEDIASRLRRLAVVFARAAKQMQLRMADPFIANRGALTHVRIMVDMHLRGAAATLYIANRPDFVYKPRSLATEAFFESILAMLRETIPASYVPNHPQFVNMAGYGFQEFVPYSAPKGHEGLQ</sequence>
<comment type="caution">
    <text evidence="2">The sequence shown here is derived from an EMBL/GenBank/DDBJ whole genome shotgun (WGS) entry which is preliminary data.</text>
</comment>
<organism evidence="2 3">
    <name type="scientific">Rathayibacter toxicus</name>
    <dbReference type="NCBI Taxonomy" id="145458"/>
    <lineage>
        <taxon>Bacteria</taxon>
        <taxon>Bacillati</taxon>
        <taxon>Actinomycetota</taxon>
        <taxon>Actinomycetes</taxon>
        <taxon>Micrococcales</taxon>
        <taxon>Microbacteriaceae</taxon>
        <taxon>Rathayibacter</taxon>
    </lineage>
</organism>
<protein>
    <recommendedName>
        <fullName evidence="1">Lantibiotic biosynthesis protein dehydration domain-containing protein</fullName>
    </recommendedName>
</protein>
<dbReference type="Pfam" id="PF13575">
    <property type="entry name" value="DUF4135"/>
    <property type="match status" value="1"/>
</dbReference>